<feature type="domain" description="EamA" evidence="7">
    <location>
        <begin position="12"/>
        <end position="140"/>
    </location>
</feature>
<sequence length="301" mass="33388">MSNLSLFRVYGALILVQLIFGLHYLTTSLIVDRVDAFEWTAIRILFAGILMYSFYRKHILNFPKGKEWNFLVLLSLLGIILNTALFTKGLELTTPAHASLLSCMIPVMTLIFAWILGHEEMNRYKSLSLIIAMSGALILLGIDDLDISSNLFLGDILVFINFSCFGLFLVLSKSMIKHHSPLGLSVLVMSIGAVLLVPLSVKGLYLNLDSWLSLPWWIYVAAFYSIFFATVVTYSLNYYAMSHVDSSKVALFIYLQPVVAGTLSVGLGLDEITPRLLISSFLILIGLGLSTIEIESASKVS</sequence>
<protein>
    <recommendedName>
        <fullName evidence="7">EamA domain-containing protein</fullName>
    </recommendedName>
</protein>
<dbReference type="Pfam" id="PF00892">
    <property type="entry name" value="EamA"/>
    <property type="match status" value="2"/>
</dbReference>
<feature type="transmembrane region" description="Helical" evidence="6">
    <location>
        <begin position="148"/>
        <end position="170"/>
    </location>
</feature>
<comment type="caution">
    <text evidence="8">The sequence shown here is derived from an EMBL/GenBank/DDBJ whole genome shotgun (WGS) entry which is preliminary data.</text>
</comment>
<comment type="subcellular location">
    <subcellularLocation>
        <location evidence="1">Cell membrane</location>
        <topology evidence="1">Multi-pass membrane protein</topology>
    </subcellularLocation>
</comment>
<feature type="transmembrane region" description="Helical" evidence="6">
    <location>
        <begin position="216"/>
        <end position="237"/>
    </location>
</feature>
<organism evidence="8 9">
    <name type="scientific">Marine Group III euryarchaeote CG-Epi2</name>
    <dbReference type="NCBI Taxonomy" id="1888996"/>
    <lineage>
        <taxon>Archaea</taxon>
        <taxon>Methanobacteriati</taxon>
        <taxon>Thermoplasmatota</taxon>
        <taxon>Thermoplasmata</taxon>
        <taxon>Candidatus Thermoprofundales</taxon>
    </lineage>
</organism>
<evidence type="ECO:0000313" key="8">
    <source>
        <dbReference type="EMBL" id="OIR21976.1"/>
    </source>
</evidence>
<feature type="domain" description="EamA" evidence="7">
    <location>
        <begin position="153"/>
        <end position="290"/>
    </location>
</feature>
<feature type="transmembrane region" description="Helical" evidence="6">
    <location>
        <begin position="98"/>
        <end position="117"/>
    </location>
</feature>
<accession>A0A1J5U0D7</accession>
<dbReference type="SUPFAM" id="SSF103481">
    <property type="entry name" value="Multidrug resistance efflux transporter EmrE"/>
    <property type="match status" value="2"/>
</dbReference>
<dbReference type="PANTHER" id="PTHR32322">
    <property type="entry name" value="INNER MEMBRANE TRANSPORTER"/>
    <property type="match status" value="1"/>
</dbReference>
<feature type="transmembrane region" description="Helical" evidence="6">
    <location>
        <begin position="37"/>
        <end position="55"/>
    </location>
</feature>
<dbReference type="GO" id="GO:0005886">
    <property type="term" value="C:plasma membrane"/>
    <property type="evidence" value="ECO:0007669"/>
    <property type="project" value="UniProtKB-SubCell"/>
</dbReference>
<keyword evidence="3 6" id="KW-0812">Transmembrane</keyword>
<keyword evidence="5 6" id="KW-0472">Membrane</keyword>
<evidence type="ECO:0000256" key="3">
    <source>
        <dbReference type="ARBA" id="ARBA00022692"/>
    </source>
</evidence>
<evidence type="ECO:0000256" key="2">
    <source>
        <dbReference type="ARBA" id="ARBA00022475"/>
    </source>
</evidence>
<evidence type="ECO:0000256" key="6">
    <source>
        <dbReference type="SAM" id="Phobius"/>
    </source>
</evidence>
<feature type="transmembrane region" description="Helical" evidence="6">
    <location>
        <begin position="249"/>
        <end position="269"/>
    </location>
</feature>
<dbReference type="InterPro" id="IPR050638">
    <property type="entry name" value="AA-Vitamin_Transporters"/>
</dbReference>
<evidence type="ECO:0000259" key="7">
    <source>
        <dbReference type="Pfam" id="PF00892"/>
    </source>
</evidence>
<feature type="transmembrane region" description="Helical" evidence="6">
    <location>
        <begin position="182"/>
        <end position="201"/>
    </location>
</feature>
<dbReference type="Proteomes" id="UP000183615">
    <property type="component" value="Unassembled WGS sequence"/>
</dbReference>
<keyword evidence="2" id="KW-1003">Cell membrane</keyword>
<feature type="transmembrane region" description="Helical" evidence="6">
    <location>
        <begin position="124"/>
        <end position="142"/>
    </location>
</feature>
<name>A0A1J5U0D7_9ARCH</name>
<keyword evidence="4 6" id="KW-1133">Transmembrane helix</keyword>
<dbReference type="EMBL" id="MIYZ01000027">
    <property type="protein sequence ID" value="OIR21976.1"/>
    <property type="molecule type" value="Genomic_DNA"/>
</dbReference>
<proteinExistence type="predicted"/>
<dbReference type="PANTHER" id="PTHR32322:SF18">
    <property type="entry name" value="S-ADENOSYLMETHIONINE_S-ADENOSYLHOMOCYSTEINE TRANSPORTER"/>
    <property type="match status" value="1"/>
</dbReference>
<feature type="transmembrane region" description="Helical" evidence="6">
    <location>
        <begin position="67"/>
        <end position="86"/>
    </location>
</feature>
<feature type="transmembrane region" description="Helical" evidence="6">
    <location>
        <begin position="7"/>
        <end position="25"/>
    </location>
</feature>
<evidence type="ECO:0000256" key="5">
    <source>
        <dbReference type="ARBA" id="ARBA00023136"/>
    </source>
</evidence>
<feature type="transmembrane region" description="Helical" evidence="6">
    <location>
        <begin position="275"/>
        <end position="294"/>
    </location>
</feature>
<dbReference type="AlphaFoldDB" id="A0A1J5U0D7"/>
<evidence type="ECO:0000256" key="4">
    <source>
        <dbReference type="ARBA" id="ARBA00022989"/>
    </source>
</evidence>
<reference evidence="8 9" key="1">
    <citation type="submission" date="2016-08" db="EMBL/GenBank/DDBJ databases">
        <title>New Insights into Marine Group III Euryarchaeota, from dark to light.</title>
        <authorList>
            <person name="Haro-Moreno J.M."/>
            <person name="Rodriguez-Valera F."/>
            <person name="Lopez-Garcia P."/>
            <person name="Moreira D."/>
            <person name="Martin-Cuadrado A.B."/>
        </authorList>
    </citation>
    <scope>NUCLEOTIDE SEQUENCE [LARGE SCALE GENOMIC DNA]</scope>
    <source>
        <strain evidence="8">CG-Epi2</strain>
    </source>
</reference>
<evidence type="ECO:0000313" key="9">
    <source>
        <dbReference type="Proteomes" id="UP000183615"/>
    </source>
</evidence>
<dbReference type="InterPro" id="IPR000620">
    <property type="entry name" value="EamA_dom"/>
</dbReference>
<evidence type="ECO:0000256" key="1">
    <source>
        <dbReference type="ARBA" id="ARBA00004651"/>
    </source>
</evidence>
<dbReference type="InterPro" id="IPR037185">
    <property type="entry name" value="EmrE-like"/>
</dbReference>
<gene>
    <name evidence="8" type="ORF">BET99_05310</name>
</gene>